<evidence type="ECO:0000313" key="2">
    <source>
        <dbReference type="EMBL" id="KAK7745984.1"/>
    </source>
</evidence>
<reference evidence="2 3" key="1">
    <citation type="journal article" date="2023" name="PLoS ONE">
        <title>Cytospora paraplurivora sp. nov. isolated from orchards with fruit tree decline syndrome in Ontario, Canada.</title>
        <authorList>
            <person name="Ilyukhin E."/>
            <person name="Nguyen H.D.T."/>
            <person name="Castle A.J."/>
            <person name="Ellouze W."/>
        </authorList>
    </citation>
    <scope>NUCLEOTIDE SEQUENCE [LARGE SCALE GENOMIC DNA]</scope>
    <source>
        <strain evidence="2 3">FDS-564</strain>
    </source>
</reference>
<dbReference type="EMBL" id="JAJSPL020000007">
    <property type="protein sequence ID" value="KAK7745984.1"/>
    <property type="molecule type" value="Genomic_DNA"/>
</dbReference>
<name>A0AAN9YK91_9PEZI</name>
<evidence type="ECO:0000313" key="3">
    <source>
        <dbReference type="Proteomes" id="UP001320245"/>
    </source>
</evidence>
<proteinExistence type="predicted"/>
<feature type="compositionally biased region" description="Low complexity" evidence="1">
    <location>
        <begin position="366"/>
        <end position="377"/>
    </location>
</feature>
<feature type="compositionally biased region" description="Polar residues" evidence="1">
    <location>
        <begin position="337"/>
        <end position="349"/>
    </location>
</feature>
<feature type="region of interest" description="Disordered" evidence="1">
    <location>
        <begin position="337"/>
        <end position="377"/>
    </location>
</feature>
<feature type="region of interest" description="Disordered" evidence="1">
    <location>
        <begin position="1"/>
        <end position="29"/>
    </location>
</feature>
<gene>
    <name evidence="2" type="ORF">SLS53_002705</name>
</gene>
<feature type="compositionally biased region" description="Basic and acidic residues" evidence="1">
    <location>
        <begin position="1"/>
        <end position="17"/>
    </location>
</feature>
<protein>
    <submittedName>
        <fullName evidence="2">Uncharacterized protein</fullName>
    </submittedName>
</protein>
<sequence length="377" mass="40896">MDPSFRGEKGETERGDGLRPTPNSPNFKASVRAQYDRVRGRKASSAPPTYEYSVMTTMERIRKIWAGLRGSQRRGPRLNENRKDMFAARAIREGMKEEAKPRSRPLPANKPDSLIKVEISDSEAQRRRLSRIRGGSLGTALSGLALSSGDDPFSDVNAARYTRANPPTHFATGADNPFSDANVIGGRGYIPKASAYVSDVRHSRGLSVDSTVALSRAMRVRAVTSRPPSNSTAAYAESSLYLRDSASSFDTRRNRFRSDPFDLEPLSRGHNMYGLTAAVSSDLSTVSRSGIRRIPSNNSQRYQQSIGPIDSDLFAAEGDIIRRPIAAARATYDSLGSSRYTSGVSQGTVDNWPEPGPDIGPTALWSGAGRSSSATGS</sequence>
<dbReference type="Proteomes" id="UP001320245">
    <property type="component" value="Unassembled WGS sequence"/>
</dbReference>
<dbReference type="AlphaFoldDB" id="A0AAN9YK91"/>
<accession>A0AAN9YK91</accession>
<organism evidence="2 3">
    <name type="scientific">Cytospora paraplurivora</name>
    <dbReference type="NCBI Taxonomy" id="2898453"/>
    <lineage>
        <taxon>Eukaryota</taxon>
        <taxon>Fungi</taxon>
        <taxon>Dikarya</taxon>
        <taxon>Ascomycota</taxon>
        <taxon>Pezizomycotina</taxon>
        <taxon>Sordariomycetes</taxon>
        <taxon>Sordariomycetidae</taxon>
        <taxon>Diaporthales</taxon>
        <taxon>Cytosporaceae</taxon>
        <taxon>Cytospora</taxon>
    </lineage>
</organism>
<keyword evidence="3" id="KW-1185">Reference proteome</keyword>
<comment type="caution">
    <text evidence="2">The sequence shown here is derived from an EMBL/GenBank/DDBJ whole genome shotgun (WGS) entry which is preliminary data.</text>
</comment>
<evidence type="ECO:0000256" key="1">
    <source>
        <dbReference type="SAM" id="MobiDB-lite"/>
    </source>
</evidence>